<proteinExistence type="inferred from homology"/>
<evidence type="ECO:0000256" key="2">
    <source>
        <dbReference type="ARBA" id="ARBA00004123"/>
    </source>
</evidence>
<dbReference type="Pfam" id="PF13359">
    <property type="entry name" value="DDE_Tnp_4"/>
    <property type="match status" value="1"/>
</dbReference>
<protein>
    <recommendedName>
        <fullName evidence="8">DDE Tnp4 domain-containing protein</fullName>
    </recommendedName>
</protein>
<keyword evidence="7" id="KW-0539">Nucleus</keyword>
<sequence>MKEEVIWANFLPFSELRCYPKKFYDYTIMNIQTFDYILEKIRSNLEPFIFGKRIVTPEEKPFLTLRFLSTGISFRNLAFSFRLGKTTVRKIVYTTCTAIWSNLHQVHLPVPTVEILNKVADKYFDKWQFPNSLADADKRFLVIEVGGRGRQSDGGTTLPGSDVTLPMVIIDDEAYPLKSYLMRPYPQSVLNPATEIFNKRLSRARKCVECAFGILCAKWRILNKAIETNCKHARLIIKTTCLLHNIILDKDGSNDNDYSDITSNSVNETQRVPRNNRAGNLAINIVS</sequence>
<comment type="cofactor">
    <cofactor evidence="1">
        <name>a divalent metal cation</name>
        <dbReference type="ChEBI" id="CHEBI:60240"/>
    </cofactor>
</comment>
<evidence type="ECO:0000256" key="4">
    <source>
        <dbReference type="ARBA" id="ARBA00022722"/>
    </source>
</evidence>
<evidence type="ECO:0000256" key="7">
    <source>
        <dbReference type="ARBA" id="ARBA00023242"/>
    </source>
</evidence>
<dbReference type="Proteomes" id="UP001549921">
    <property type="component" value="Unassembled WGS sequence"/>
</dbReference>
<comment type="caution">
    <text evidence="9">The sequence shown here is derived from an EMBL/GenBank/DDBJ whole genome shotgun (WGS) entry which is preliminary data.</text>
</comment>
<evidence type="ECO:0000313" key="9">
    <source>
        <dbReference type="EMBL" id="KAL0818787.1"/>
    </source>
</evidence>
<name>A0ABD0SGH6_LOXSC</name>
<evidence type="ECO:0000313" key="10">
    <source>
        <dbReference type="Proteomes" id="UP001549921"/>
    </source>
</evidence>
<dbReference type="GO" id="GO:0016787">
    <property type="term" value="F:hydrolase activity"/>
    <property type="evidence" value="ECO:0007669"/>
    <property type="project" value="UniProtKB-KW"/>
</dbReference>
<gene>
    <name evidence="9" type="ORF">ABMA28_008114</name>
</gene>
<reference evidence="9 10" key="1">
    <citation type="submission" date="2024-06" db="EMBL/GenBank/DDBJ databases">
        <title>A chromosome-level genome assembly of beet webworm, Loxostege sticticalis.</title>
        <authorList>
            <person name="Zhang Y."/>
        </authorList>
    </citation>
    <scope>NUCLEOTIDE SEQUENCE [LARGE SCALE GENOMIC DNA]</scope>
    <source>
        <strain evidence="9">AQ028</strain>
        <tissue evidence="9">Male pupae</tissue>
    </source>
</reference>
<dbReference type="InterPro" id="IPR027806">
    <property type="entry name" value="HARBI1_dom"/>
</dbReference>
<dbReference type="AlphaFoldDB" id="A0ABD0SGH6"/>
<dbReference type="EMBL" id="JBEDNZ010000021">
    <property type="protein sequence ID" value="KAL0818787.1"/>
    <property type="molecule type" value="Genomic_DNA"/>
</dbReference>
<dbReference type="GO" id="GO:0004518">
    <property type="term" value="F:nuclease activity"/>
    <property type="evidence" value="ECO:0007669"/>
    <property type="project" value="UniProtKB-KW"/>
</dbReference>
<feature type="domain" description="DDE Tnp4" evidence="8">
    <location>
        <begin position="135"/>
        <end position="245"/>
    </location>
</feature>
<keyword evidence="6" id="KW-0378">Hydrolase</keyword>
<comment type="subcellular location">
    <subcellularLocation>
        <location evidence="2">Nucleus</location>
    </subcellularLocation>
</comment>
<comment type="similarity">
    <text evidence="3">Belongs to the HARBI1 family.</text>
</comment>
<organism evidence="9 10">
    <name type="scientific">Loxostege sticticalis</name>
    <name type="common">Beet webworm moth</name>
    <dbReference type="NCBI Taxonomy" id="481309"/>
    <lineage>
        <taxon>Eukaryota</taxon>
        <taxon>Metazoa</taxon>
        <taxon>Ecdysozoa</taxon>
        <taxon>Arthropoda</taxon>
        <taxon>Hexapoda</taxon>
        <taxon>Insecta</taxon>
        <taxon>Pterygota</taxon>
        <taxon>Neoptera</taxon>
        <taxon>Endopterygota</taxon>
        <taxon>Lepidoptera</taxon>
        <taxon>Glossata</taxon>
        <taxon>Ditrysia</taxon>
        <taxon>Pyraloidea</taxon>
        <taxon>Crambidae</taxon>
        <taxon>Pyraustinae</taxon>
        <taxon>Loxostege</taxon>
    </lineage>
</organism>
<dbReference type="PANTHER" id="PTHR22930">
    <property type="match status" value="1"/>
</dbReference>
<evidence type="ECO:0000256" key="3">
    <source>
        <dbReference type="ARBA" id="ARBA00006958"/>
    </source>
</evidence>
<dbReference type="GO" id="GO:0046872">
    <property type="term" value="F:metal ion binding"/>
    <property type="evidence" value="ECO:0007669"/>
    <property type="project" value="UniProtKB-KW"/>
</dbReference>
<dbReference type="GO" id="GO:0005634">
    <property type="term" value="C:nucleus"/>
    <property type="evidence" value="ECO:0007669"/>
    <property type="project" value="UniProtKB-SubCell"/>
</dbReference>
<evidence type="ECO:0000259" key="8">
    <source>
        <dbReference type="Pfam" id="PF13359"/>
    </source>
</evidence>
<keyword evidence="5" id="KW-0479">Metal-binding</keyword>
<keyword evidence="4" id="KW-0540">Nuclease</keyword>
<dbReference type="PANTHER" id="PTHR22930:SF269">
    <property type="entry name" value="NUCLEASE HARBI1-LIKE PROTEIN"/>
    <property type="match status" value="1"/>
</dbReference>
<evidence type="ECO:0000256" key="1">
    <source>
        <dbReference type="ARBA" id="ARBA00001968"/>
    </source>
</evidence>
<accession>A0ABD0SGH6</accession>
<evidence type="ECO:0000256" key="6">
    <source>
        <dbReference type="ARBA" id="ARBA00022801"/>
    </source>
</evidence>
<dbReference type="InterPro" id="IPR045249">
    <property type="entry name" value="HARBI1-like"/>
</dbReference>
<evidence type="ECO:0000256" key="5">
    <source>
        <dbReference type="ARBA" id="ARBA00022723"/>
    </source>
</evidence>